<accession>A0A0Q3RDR9</accession>
<sequence length="139" mass="15786">MFYNLVFDFPFHAEYFECIDLLGPAPYFHSDLKVYPSLYQNTGFWFLKSDRLNVDLMENHGQLLFMLAIDKGVITKYVTDHVYSCVLPHTLKPLLFDLSQGVATRIVTVVEKVDNADQISSGFASSGFLVFRDSDTPCG</sequence>
<organism evidence="1 2">
    <name type="scientific">Amazona aestiva</name>
    <name type="common">Blue-fronted Amazon parrot</name>
    <dbReference type="NCBI Taxonomy" id="12930"/>
    <lineage>
        <taxon>Eukaryota</taxon>
        <taxon>Metazoa</taxon>
        <taxon>Chordata</taxon>
        <taxon>Craniata</taxon>
        <taxon>Vertebrata</taxon>
        <taxon>Euteleostomi</taxon>
        <taxon>Archelosauria</taxon>
        <taxon>Archosauria</taxon>
        <taxon>Dinosauria</taxon>
        <taxon>Saurischia</taxon>
        <taxon>Theropoda</taxon>
        <taxon>Coelurosauria</taxon>
        <taxon>Aves</taxon>
        <taxon>Neognathae</taxon>
        <taxon>Neoaves</taxon>
        <taxon>Telluraves</taxon>
        <taxon>Australaves</taxon>
        <taxon>Psittaciformes</taxon>
        <taxon>Psittacidae</taxon>
        <taxon>Amazona</taxon>
    </lineage>
</organism>
<comment type="caution">
    <text evidence="1">The sequence shown here is derived from an EMBL/GenBank/DDBJ whole genome shotgun (WGS) entry which is preliminary data.</text>
</comment>
<evidence type="ECO:0000313" key="1">
    <source>
        <dbReference type="EMBL" id="KQK83657.1"/>
    </source>
</evidence>
<dbReference type="EMBL" id="LMAW01001381">
    <property type="protein sequence ID" value="KQK83657.1"/>
    <property type="molecule type" value="Genomic_DNA"/>
</dbReference>
<dbReference type="Proteomes" id="UP000051836">
    <property type="component" value="Unassembled WGS sequence"/>
</dbReference>
<evidence type="ECO:0000313" key="2">
    <source>
        <dbReference type="Proteomes" id="UP000051836"/>
    </source>
</evidence>
<name>A0A0Q3RDR9_AMAAE</name>
<keyword evidence="2" id="KW-1185">Reference proteome</keyword>
<proteinExistence type="predicted"/>
<protein>
    <submittedName>
        <fullName evidence="1">Uncharacterized protein</fullName>
    </submittedName>
</protein>
<reference evidence="1 2" key="1">
    <citation type="submission" date="2015-10" db="EMBL/GenBank/DDBJ databases">
        <authorList>
            <person name="Gilbert D.G."/>
        </authorList>
    </citation>
    <scope>NUCLEOTIDE SEQUENCE [LARGE SCALE GENOMIC DNA]</scope>
    <source>
        <strain evidence="1">FVVF132</strain>
    </source>
</reference>
<gene>
    <name evidence="1" type="ORF">AAES_57382</name>
</gene>
<dbReference type="AlphaFoldDB" id="A0A0Q3RDR9"/>